<proteinExistence type="predicted"/>
<gene>
    <name evidence="3" type="ORF">COU47_03445</name>
</gene>
<protein>
    <submittedName>
        <fullName evidence="3">Oxidoreductase</fullName>
    </submittedName>
</protein>
<evidence type="ECO:0000259" key="2">
    <source>
        <dbReference type="Pfam" id="PF22807"/>
    </source>
</evidence>
<accession>A0A2H0TCV8</accession>
<name>A0A2H0TCV8_9BACT</name>
<dbReference type="InterPro" id="IPR011041">
    <property type="entry name" value="Quinoprot_gluc/sorb_DH_b-prop"/>
</dbReference>
<keyword evidence="1" id="KW-1133">Transmembrane helix</keyword>
<dbReference type="PANTHER" id="PTHR19328:SF53">
    <property type="entry name" value="MEMBRANE PROTEIN"/>
    <property type="match status" value="1"/>
</dbReference>
<comment type="caution">
    <text evidence="3">The sequence shown here is derived from an EMBL/GenBank/DDBJ whole genome shotgun (WGS) entry which is preliminary data.</text>
</comment>
<feature type="transmembrane region" description="Helical" evidence="1">
    <location>
        <begin position="5"/>
        <end position="26"/>
    </location>
</feature>
<keyword evidence="1" id="KW-0812">Transmembrane</keyword>
<evidence type="ECO:0000256" key="1">
    <source>
        <dbReference type="SAM" id="Phobius"/>
    </source>
</evidence>
<sequence>MKKGIFIGIGIGIIVCGSVWAAFFYWNNLRGAGPAIKPPVDDVAEVLERGGMPFMVPDGFSLSLFADNMSGARVIAFDALGNMWVSRTSEGVISLIELDESGDVLHISNIFRNLNHPHGIAFDPDDPQVLYFAEENSISRVRVYSDGQPEKIADLPSGGGHSTRTIAFGPDGRLYVSIGSSCNVCREEDPMRAKIFSLHKDGSDMREYASGLRNAVFFGWSPFDGRMWATEMGRDELGDNTPPDEINIIVEGGNYGWPVCYGGNTHDTEFDKNTYVRNPCMEPFELPSYIDLQAHSAPLGFAFIPQNSSWPEEYWHDLIVAYHGSWNRSVPTGYKLVRLELDTFGNVLGMGDFATGWLQDNGALGRPVDVVFGPDSSLYVSDDKAGVVYRITYKDI</sequence>
<dbReference type="PANTHER" id="PTHR19328">
    <property type="entry name" value="HEDGEHOG-INTERACTING PROTEIN"/>
    <property type="match status" value="1"/>
</dbReference>
<dbReference type="SUPFAM" id="SSF50952">
    <property type="entry name" value="Soluble quinoprotein glucose dehydrogenase"/>
    <property type="match status" value="1"/>
</dbReference>
<feature type="domain" description="Pyrroloquinoline quinone-dependent pyranose dehydrogenase beta-propeller" evidence="2">
    <location>
        <begin position="56"/>
        <end position="393"/>
    </location>
</feature>
<dbReference type="Gene3D" id="2.120.10.30">
    <property type="entry name" value="TolB, C-terminal domain"/>
    <property type="match status" value="1"/>
</dbReference>
<dbReference type="InterPro" id="IPR054539">
    <property type="entry name" value="Beta-prop_PDH"/>
</dbReference>
<dbReference type="AlphaFoldDB" id="A0A2H0TCV8"/>
<keyword evidence="1" id="KW-0472">Membrane</keyword>
<dbReference type="InterPro" id="IPR011042">
    <property type="entry name" value="6-blade_b-propeller_TolB-like"/>
</dbReference>
<organism evidence="3 4">
    <name type="scientific">Candidatus Niyogibacteria bacterium CG10_big_fil_rev_8_21_14_0_10_46_36</name>
    <dbReference type="NCBI Taxonomy" id="1974726"/>
    <lineage>
        <taxon>Bacteria</taxon>
        <taxon>Candidatus Niyogiibacteriota</taxon>
    </lineage>
</organism>
<evidence type="ECO:0000313" key="3">
    <source>
        <dbReference type="EMBL" id="PIR69398.1"/>
    </source>
</evidence>
<reference evidence="4" key="1">
    <citation type="submission" date="2017-09" db="EMBL/GenBank/DDBJ databases">
        <title>Depth-based differentiation of microbial function through sediment-hosted aquifers and enrichment of novel symbionts in the deep terrestrial subsurface.</title>
        <authorList>
            <person name="Probst A.J."/>
            <person name="Ladd B."/>
            <person name="Jarett J.K."/>
            <person name="Geller-Mcgrath D.E."/>
            <person name="Sieber C.M.K."/>
            <person name="Emerson J.B."/>
            <person name="Anantharaman K."/>
            <person name="Thomas B.C."/>
            <person name="Malmstrom R."/>
            <person name="Stieglmeier M."/>
            <person name="Klingl A."/>
            <person name="Woyke T."/>
            <person name="Ryan C.M."/>
            <person name="Banfield J.F."/>
        </authorList>
    </citation>
    <scope>NUCLEOTIDE SEQUENCE [LARGE SCALE GENOMIC DNA]</scope>
</reference>
<dbReference type="EMBL" id="PFCO01000008">
    <property type="protein sequence ID" value="PIR69398.1"/>
    <property type="molecule type" value="Genomic_DNA"/>
</dbReference>
<dbReference type="Proteomes" id="UP000231503">
    <property type="component" value="Unassembled WGS sequence"/>
</dbReference>
<dbReference type="Pfam" id="PF22807">
    <property type="entry name" value="TrAA12"/>
    <property type="match status" value="1"/>
</dbReference>
<evidence type="ECO:0000313" key="4">
    <source>
        <dbReference type="Proteomes" id="UP000231503"/>
    </source>
</evidence>